<keyword evidence="4" id="KW-1185">Reference proteome</keyword>
<evidence type="ECO:0000259" key="2">
    <source>
        <dbReference type="SMART" id="SM00287"/>
    </source>
</evidence>
<feature type="domain" description="SH3b" evidence="2">
    <location>
        <begin position="130"/>
        <end position="196"/>
    </location>
</feature>
<dbReference type="RefSeq" id="WP_195169906.1">
    <property type="nucleotide sequence ID" value="NZ_CP062983.1"/>
</dbReference>
<reference evidence="3 4" key="1">
    <citation type="submission" date="2020-02" db="EMBL/GenBank/DDBJ databases">
        <authorList>
            <person name="Zheng R.K."/>
            <person name="Sun C.M."/>
        </authorList>
    </citation>
    <scope>NUCLEOTIDE SEQUENCE [LARGE SCALE GENOMIC DNA]</scope>
    <source>
        <strain evidence="4">rifampicinis</strain>
    </source>
</reference>
<sequence length="453" mass="47663">MRLKWFLWILLMMTVPAMAQETTCLLTQQATIAEAGGWCQGLSTGEMCYGDGGLQVLDIDGTALPAGAAGDRLRLSELSLVSSQIRETAWGMALLQTQALGATSGSPQMLAFAILGAATLTNDAPEQVAYLYAPITPEQGANLRSGPGEQYRQLGAIAQNESVLLTGRSADGLWLRMQRANGSAGWLVTSAVLADTSELPTVTVDDMAPDLYYAPFAAFSVHVDDETPSCAGGVPSGVLVQNVHATDAASIQLNGVRLQFDGALFLTQRGTGEAARLVVNVIAGEADLMPVEGEAVPVEAAQFVELYTDEDGIVQVSDPAAYDYETLVVLPLSVLPQSMYVAVELTQYITPAPSEDRSPIADMLATDPCRITTGPGGANLRYGPGRDYAIRGVMQMRESADVQGRAVGTDGASWWQIAPYIWISASTTVTGGDCVSVPMAAVPAAPQPTATPE</sequence>
<evidence type="ECO:0000313" key="3">
    <source>
        <dbReference type="EMBL" id="QPC81835.1"/>
    </source>
</evidence>
<dbReference type="EMBL" id="CP062983">
    <property type="protein sequence ID" value="QPC81835.1"/>
    <property type="molecule type" value="Genomic_DNA"/>
</dbReference>
<dbReference type="Pfam" id="PF08239">
    <property type="entry name" value="SH3_3"/>
    <property type="match status" value="1"/>
</dbReference>
<proteinExistence type="predicted"/>
<feature type="chain" id="PRO_5032363128" description="SH3b domain-containing protein" evidence="1">
    <location>
        <begin position="20"/>
        <end position="453"/>
    </location>
</feature>
<name>A0A7S8E7J9_9CHLR</name>
<dbReference type="SMART" id="SM00287">
    <property type="entry name" value="SH3b"/>
    <property type="match status" value="2"/>
</dbReference>
<feature type="signal peptide" evidence="1">
    <location>
        <begin position="1"/>
        <end position="19"/>
    </location>
</feature>
<evidence type="ECO:0000256" key="1">
    <source>
        <dbReference type="SAM" id="SignalP"/>
    </source>
</evidence>
<organism evidence="3 4">
    <name type="scientific">Phototrophicus methaneseepsis</name>
    <dbReference type="NCBI Taxonomy" id="2710758"/>
    <lineage>
        <taxon>Bacteria</taxon>
        <taxon>Bacillati</taxon>
        <taxon>Chloroflexota</taxon>
        <taxon>Candidatus Thermofontia</taxon>
        <taxon>Phototrophicales</taxon>
        <taxon>Phototrophicaceae</taxon>
        <taxon>Phototrophicus</taxon>
    </lineage>
</organism>
<accession>A0A7S8E7J9</accession>
<evidence type="ECO:0000313" key="4">
    <source>
        <dbReference type="Proteomes" id="UP000594468"/>
    </source>
</evidence>
<dbReference type="Gene3D" id="2.30.30.40">
    <property type="entry name" value="SH3 Domains"/>
    <property type="match status" value="1"/>
</dbReference>
<dbReference type="Proteomes" id="UP000594468">
    <property type="component" value="Chromosome"/>
</dbReference>
<keyword evidence="1" id="KW-0732">Signal</keyword>
<dbReference type="InterPro" id="IPR003646">
    <property type="entry name" value="SH3-like_bac-type"/>
</dbReference>
<protein>
    <recommendedName>
        <fullName evidence="2">SH3b domain-containing protein</fullName>
    </recommendedName>
</protein>
<dbReference type="KEGG" id="pmet:G4Y79_19415"/>
<feature type="domain" description="SH3b" evidence="2">
    <location>
        <begin position="366"/>
        <end position="432"/>
    </location>
</feature>
<dbReference type="AlphaFoldDB" id="A0A7S8E7J9"/>
<gene>
    <name evidence="3" type="ORF">G4Y79_19415</name>
</gene>